<feature type="region of interest" description="Disordered" evidence="1">
    <location>
        <begin position="190"/>
        <end position="310"/>
    </location>
</feature>
<feature type="compositionally biased region" description="Low complexity" evidence="1">
    <location>
        <begin position="129"/>
        <end position="149"/>
    </location>
</feature>
<dbReference type="PANTHER" id="PTHR12232:SF0">
    <property type="entry name" value="THIOREDOXIN DOMAIN-CONTAINING PROTEIN"/>
    <property type="match status" value="1"/>
</dbReference>
<dbReference type="AlphaFoldDB" id="A0A8H4LPG6"/>
<evidence type="ECO:0000256" key="1">
    <source>
        <dbReference type="SAM" id="MobiDB-lite"/>
    </source>
</evidence>
<dbReference type="InterPro" id="IPR051033">
    <property type="entry name" value="SH3BGR"/>
</dbReference>
<dbReference type="OrthoDB" id="9932926at2759"/>
<feature type="region of interest" description="Disordered" evidence="1">
    <location>
        <begin position="110"/>
        <end position="169"/>
    </location>
</feature>
<reference evidence="2 3" key="1">
    <citation type="journal article" date="2020" name="Genome Biol. Evol.">
        <title>A new high-quality draft genome assembly of the Chinese cordyceps Ophiocordyceps sinensis.</title>
        <authorList>
            <person name="Shu R."/>
            <person name="Zhang J."/>
            <person name="Meng Q."/>
            <person name="Zhang H."/>
            <person name="Zhou G."/>
            <person name="Li M."/>
            <person name="Wu P."/>
            <person name="Zhao Y."/>
            <person name="Chen C."/>
            <person name="Qin Q."/>
        </authorList>
    </citation>
    <scope>NUCLEOTIDE SEQUENCE [LARGE SCALE GENOMIC DNA]</scope>
    <source>
        <strain evidence="2 3">IOZ07</strain>
    </source>
</reference>
<proteinExistence type="predicted"/>
<gene>
    <name evidence="2" type="ORF">G6O67_008792</name>
</gene>
<evidence type="ECO:0008006" key="4">
    <source>
        <dbReference type="Google" id="ProtNLM"/>
    </source>
</evidence>
<feature type="compositionally biased region" description="Basic and acidic residues" evidence="1">
    <location>
        <begin position="150"/>
        <end position="161"/>
    </location>
</feature>
<organism evidence="2 3">
    <name type="scientific">Ophiocordyceps sinensis</name>
    <dbReference type="NCBI Taxonomy" id="72228"/>
    <lineage>
        <taxon>Eukaryota</taxon>
        <taxon>Fungi</taxon>
        <taxon>Dikarya</taxon>
        <taxon>Ascomycota</taxon>
        <taxon>Pezizomycotina</taxon>
        <taxon>Sordariomycetes</taxon>
        <taxon>Hypocreomycetidae</taxon>
        <taxon>Hypocreales</taxon>
        <taxon>Ophiocordycipitaceae</taxon>
        <taxon>Ophiocordyceps</taxon>
    </lineage>
</organism>
<dbReference type="EMBL" id="JAAVMX010000013">
    <property type="protein sequence ID" value="KAF4503853.1"/>
    <property type="molecule type" value="Genomic_DNA"/>
</dbReference>
<feature type="compositionally biased region" description="Low complexity" evidence="1">
    <location>
        <begin position="219"/>
        <end position="229"/>
    </location>
</feature>
<comment type="caution">
    <text evidence="2">The sequence shown here is derived from an EMBL/GenBank/DDBJ whole genome shotgun (WGS) entry which is preliminary data.</text>
</comment>
<protein>
    <recommendedName>
        <fullName evidence="4">Thioredoxin-like fold protein</fullName>
    </recommendedName>
</protein>
<dbReference type="PANTHER" id="PTHR12232">
    <property type="entry name" value="SH3 DOMAIN-BINDING GLUTAMIC ACID-RICH-LIKE PROTEIN"/>
    <property type="match status" value="1"/>
</dbReference>
<dbReference type="SUPFAM" id="SSF52833">
    <property type="entry name" value="Thioredoxin-like"/>
    <property type="match status" value="1"/>
</dbReference>
<evidence type="ECO:0000313" key="2">
    <source>
        <dbReference type="EMBL" id="KAF4503853.1"/>
    </source>
</evidence>
<dbReference type="Gene3D" id="3.40.30.10">
    <property type="entry name" value="Glutaredoxin"/>
    <property type="match status" value="1"/>
</dbReference>
<evidence type="ECO:0000313" key="3">
    <source>
        <dbReference type="Proteomes" id="UP000557566"/>
    </source>
</evidence>
<feature type="compositionally biased region" description="Basic and acidic residues" evidence="1">
    <location>
        <begin position="112"/>
        <end position="121"/>
    </location>
</feature>
<dbReference type="InterPro" id="IPR036249">
    <property type="entry name" value="Thioredoxin-like_sf"/>
</dbReference>
<feature type="compositionally biased region" description="Polar residues" evidence="1">
    <location>
        <begin position="230"/>
        <end position="250"/>
    </location>
</feature>
<keyword evidence="3" id="KW-1185">Reference proteome</keyword>
<accession>A0A8H4LPG6</accession>
<name>A0A8H4LPG6_9HYPO</name>
<dbReference type="Proteomes" id="UP000557566">
    <property type="component" value="Unassembled WGS sequence"/>
</dbReference>
<dbReference type="GO" id="GO:0005737">
    <property type="term" value="C:cytoplasm"/>
    <property type="evidence" value="ECO:0007669"/>
    <property type="project" value="TreeGrafter"/>
</dbReference>
<sequence>MTTYSTDPALYIFTSLTAGSSHIVTATSRLETILRANRVPFKAVDIATDARARMLWGRRAGKDEGGRLRKLPGLVQEAIVLGDLVEIEDWNEYGELKQHVKIYYDQHTIPSIHDKPPEPPKPKQKAAAKPKAVPAAPKASSSAQSASSKSKPDDEGSKPDPAKPSVLTVRSVADEAAQMAKELRLRALREKVHGKGATSDTKKAVAAADDAGEKSETKAASSDAEPAAATNQQSETPDATAAQCLQSPTSRVWKGSATAREPVQSPTSARWRPCSADLTAPASRTGEATGAKSEKVELSETVVTEADAGA</sequence>